<organism evidence="9 10">
    <name type="scientific">Ceratina calcarata</name>
    <dbReference type="NCBI Taxonomy" id="156304"/>
    <lineage>
        <taxon>Eukaryota</taxon>
        <taxon>Metazoa</taxon>
        <taxon>Ecdysozoa</taxon>
        <taxon>Arthropoda</taxon>
        <taxon>Hexapoda</taxon>
        <taxon>Insecta</taxon>
        <taxon>Pterygota</taxon>
        <taxon>Neoptera</taxon>
        <taxon>Endopterygota</taxon>
        <taxon>Hymenoptera</taxon>
        <taxon>Apocrita</taxon>
        <taxon>Aculeata</taxon>
        <taxon>Apoidea</taxon>
        <taxon>Anthophila</taxon>
        <taxon>Apidae</taxon>
        <taxon>Ceratina</taxon>
        <taxon>Zadontomerus</taxon>
    </lineage>
</organism>
<proteinExistence type="inferred from homology"/>
<evidence type="ECO:0000256" key="7">
    <source>
        <dbReference type="ARBA" id="ARBA00035544"/>
    </source>
</evidence>
<evidence type="ECO:0000256" key="3">
    <source>
        <dbReference type="ARBA" id="ARBA00022980"/>
    </source>
</evidence>
<dbReference type="GeneID" id="108632995"/>
<dbReference type="SMART" id="SM01403">
    <property type="entry name" value="Ribosomal_S10"/>
    <property type="match status" value="1"/>
</dbReference>
<keyword evidence="5" id="KW-0687">Ribonucleoprotein</keyword>
<dbReference type="SUPFAM" id="SSF54999">
    <property type="entry name" value="Ribosomal protein S10"/>
    <property type="match status" value="1"/>
</dbReference>
<dbReference type="Pfam" id="PF00338">
    <property type="entry name" value="Ribosomal_S10"/>
    <property type="match status" value="1"/>
</dbReference>
<accession>A0AAJ7RW24</accession>
<dbReference type="CTD" id="55173"/>
<dbReference type="InterPro" id="IPR027486">
    <property type="entry name" value="Ribosomal_uS10_dom"/>
</dbReference>
<keyword evidence="3 10" id="KW-0689">Ribosomal protein</keyword>
<dbReference type="PANTHER" id="PTHR13334:SF4">
    <property type="entry name" value="SMALL RIBOSOMAL SUBUNIT PROTEIN US10M"/>
    <property type="match status" value="1"/>
</dbReference>
<evidence type="ECO:0000256" key="6">
    <source>
        <dbReference type="ARBA" id="ARBA00035261"/>
    </source>
</evidence>
<comment type="subcellular location">
    <subcellularLocation>
        <location evidence="1">Mitochondrion</location>
    </subcellularLocation>
</comment>
<feature type="domain" description="Small ribosomal subunit protein uS10" evidence="8">
    <location>
        <begin position="100"/>
        <end position="198"/>
    </location>
</feature>
<comment type="similarity">
    <text evidence="2">Belongs to the universal ribosomal protein uS10 family.</text>
</comment>
<keyword evidence="4" id="KW-0496">Mitochondrion</keyword>
<evidence type="ECO:0000259" key="8">
    <source>
        <dbReference type="SMART" id="SM01403"/>
    </source>
</evidence>
<evidence type="ECO:0000256" key="1">
    <source>
        <dbReference type="ARBA" id="ARBA00004173"/>
    </source>
</evidence>
<dbReference type="KEGG" id="ccal:108632995"/>
<reference evidence="10" key="1">
    <citation type="submission" date="2025-08" db="UniProtKB">
        <authorList>
            <consortium name="RefSeq"/>
        </authorList>
    </citation>
    <scope>IDENTIFICATION</scope>
    <source>
        <tissue evidence="10">Whole body</tissue>
    </source>
</reference>
<evidence type="ECO:0000313" key="10">
    <source>
        <dbReference type="RefSeq" id="XP_026666696.1"/>
    </source>
</evidence>
<dbReference type="Gene3D" id="3.30.70.600">
    <property type="entry name" value="Ribosomal protein S10 domain"/>
    <property type="match status" value="1"/>
</dbReference>
<dbReference type="InterPro" id="IPR036838">
    <property type="entry name" value="Ribosomal_uS10_dom_sf"/>
</dbReference>
<evidence type="ECO:0000313" key="9">
    <source>
        <dbReference type="Proteomes" id="UP000694925"/>
    </source>
</evidence>
<dbReference type="RefSeq" id="XP_026666696.1">
    <property type="nucleotide sequence ID" value="XM_026810895.1"/>
</dbReference>
<dbReference type="AlphaFoldDB" id="A0AAJ7RW24"/>
<evidence type="ECO:0000256" key="2">
    <source>
        <dbReference type="ARBA" id="ARBA00007102"/>
    </source>
</evidence>
<sequence>MFRSKVFSVLRTIVNRNSYNIGNATTFQCPLLKTVVRGDSTIASKETDATVNKSVDEVSEKSVTSFKSSSEISIEASEGTSNVPSESTEYEPDKLYKKLEIEVRGNDPAVLSSYGQFTVMAANNLDITIGRHVAPKKAIHERLTVLKSVHVHKKHRVQYETRTYYRYIDFFNLTGSTADTFLEYIQRNLPEGVAMKVTKVELQTLPESVKQANPVQQ</sequence>
<dbReference type="InterPro" id="IPR040055">
    <property type="entry name" value="Ribosomal_uS10m"/>
</dbReference>
<evidence type="ECO:0000256" key="4">
    <source>
        <dbReference type="ARBA" id="ARBA00023128"/>
    </source>
</evidence>
<gene>
    <name evidence="10" type="primary">LOC108632995</name>
</gene>
<dbReference type="GO" id="GO:0005763">
    <property type="term" value="C:mitochondrial small ribosomal subunit"/>
    <property type="evidence" value="ECO:0007669"/>
    <property type="project" value="InterPro"/>
</dbReference>
<dbReference type="PANTHER" id="PTHR13334">
    <property type="entry name" value="MITOCHONDRIAL 28S RIBOSOMAL PROTEIN S10"/>
    <property type="match status" value="1"/>
</dbReference>
<name>A0AAJ7RW24_9HYME</name>
<protein>
    <recommendedName>
        <fullName evidence="6">Small ribosomal subunit protein uS10m</fullName>
    </recommendedName>
    <alternativeName>
        <fullName evidence="7">28S ribosomal protein S10, mitochondrial</fullName>
    </alternativeName>
</protein>
<evidence type="ECO:0000256" key="5">
    <source>
        <dbReference type="ARBA" id="ARBA00023274"/>
    </source>
</evidence>
<dbReference type="Proteomes" id="UP000694925">
    <property type="component" value="Unplaced"/>
</dbReference>
<keyword evidence="9" id="KW-1185">Reference proteome</keyword>